<proteinExistence type="predicted"/>
<organism evidence="1 2">
    <name type="scientific">Coniophora puteana (strain RWD-64-598)</name>
    <name type="common">Brown rot fungus</name>
    <dbReference type="NCBI Taxonomy" id="741705"/>
    <lineage>
        <taxon>Eukaryota</taxon>
        <taxon>Fungi</taxon>
        <taxon>Dikarya</taxon>
        <taxon>Basidiomycota</taxon>
        <taxon>Agaricomycotina</taxon>
        <taxon>Agaricomycetes</taxon>
        <taxon>Agaricomycetidae</taxon>
        <taxon>Boletales</taxon>
        <taxon>Coniophorineae</taxon>
        <taxon>Coniophoraceae</taxon>
        <taxon>Coniophora</taxon>
    </lineage>
</organism>
<comment type="caution">
    <text evidence="1">The sequence shown here is derived from an EMBL/GenBank/DDBJ whole genome shotgun (WGS) entry which is preliminary data.</text>
</comment>
<dbReference type="KEGG" id="cput:CONPUDRAFT_72484"/>
<dbReference type="GeneID" id="19209042"/>
<sequence>MSLPFLPGLPITKESWDQQPYQQQVQWYAHLSMTVVDPALVDNDVRHQCEDSHCWNGDHPINRPSEPNPYAQQLWPRHPQCMGGQIGWWGDHQTTQERRDQDKSCTNKYDADAVNVCGKNVPELARSARIKLFSENFIKPAFCKQCGVMHSKRWLNDQSVQ</sequence>
<accession>A0A5M3MSV9</accession>
<name>A0A5M3MSV9_CONPW</name>
<dbReference type="AlphaFoldDB" id="A0A5M3MSV9"/>
<evidence type="ECO:0000313" key="1">
    <source>
        <dbReference type="EMBL" id="EIW82180.1"/>
    </source>
</evidence>
<reference evidence="2" key="1">
    <citation type="journal article" date="2012" name="Science">
        <title>The Paleozoic origin of enzymatic lignin decomposition reconstructed from 31 fungal genomes.</title>
        <authorList>
            <person name="Floudas D."/>
            <person name="Binder M."/>
            <person name="Riley R."/>
            <person name="Barry K."/>
            <person name="Blanchette R.A."/>
            <person name="Henrissat B."/>
            <person name="Martinez A.T."/>
            <person name="Otillar R."/>
            <person name="Spatafora J.W."/>
            <person name="Yadav J.S."/>
            <person name="Aerts A."/>
            <person name="Benoit I."/>
            <person name="Boyd A."/>
            <person name="Carlson A."/>
            <person name="Copeland A."/>
            <person name="Coutinho P.M."/>
            <person name="de Vries R.P."/>
            <person name="Ferreira P."/>
            <person name="Findley K."/>
            <person name="Foster B."/>
            <person name="Gaskell J."/>
            <person name="Glotzer D."/>
            <person name="Gorecki P."/>
            <person name="Heitman J."/>
            <person name="Hesse C."/>
            <person name="Hori C."/>
            <person name="Igarashi K."/>
            <person name="Jurgens J.A."/>
            <person name="Kallen N."/>
            <person name="Kersten P."/>
            <person name="Kohler A."/>
            <person name="Kuees U."/>
            <person name="Kumar T.K.A."/>
            <person name="Kuo A."/>
            <person name="LaButti K."/>
            <person name="Larrondo L.F."/>
            <person name="Lindquist E."/>
            <person name="Ling A."/>
            <person name="Lombard V."/>
            <person name="Lucas S."/>
            <person name="Lundell T."/>
            <person name="Martin R."/>
            <person name="McLaughlin D.J."/>
            <person name="Morgenstern I."/>
            <person name="Morin E."/>
            <person name="Murat C."/>
            <person name="Nagy L.G."/>
            <person name="Nolan M."/>
            <person name="Ohm R.A."/>
            <person name="Patyshakuliyeva A."/>
            <person name="Rokas A."/>
            <person name="Ruiz-Duenas F.J."/>
            <person name="Sabat G."/>
            <person name="Salamov A."/>
            <person name="Samejima M."/>
            <person name="Schmutz J."/>
            <person name="Slot J.C."/>
            <person name="St John F."/>
            <person name="Stenlid J."/>
            <person name="Sun H."/>
            <person name="Sun S."/>
            <person name="Syed K."/>
            <person name="Tsang A."/>
            <person name="Wiebenga A."/>
            <person name="Young D."/>
            <person name="Pisabarro A."/>
            <person name="Eastwood D.C."/>
            <person name="Martin F."/>
            <person name="Cullen D."/>
            <person name="Grigoriev I.V."/>
            <person name="Hibbett D.S."/>
        </authorList>
    </citation>
    <scope>NUCLEOTIDE SEQUENCE [LARGE SCALE GENOMIC DNA]</scope>
    <source>
        <strain evidence="2">RWD-64-598 SS2</strain>
    </source>
</reference>
<gene>
    <name evidence="1" type="ORF">CONPUDRAFT_72484</name>
</gene>
<keyword evidence="2" id="KW-1185">Reference proteome</keyword>
<dbReference type="RefSeq" id="XP_007767505.1">
    <property type="nucleotide sequence ID" value="XM_007769315.1"/>
</dbReference>
<evidence type="ECO:0000313" key="2">
    <source>
        <dbReference type="Proteomes" id="UP000053558"/>
    </source>
</evidence>
<dbReference type="EMBL" id="JH711577">
    <property type="protein sequence ID" value="EIW82180.1"/>
    <property type="molecule type" value="Genomic_DNA"/>
</dbReference>
<protein>
    <submittedName>
        <fullName evidence="1">Uncharacterized protein</fullName>
    </submittedName>
</protein>
<dbReference type="Proteomes" id="UP000053558">
    <property type="component" value="Unassembled WGS sequence"/>
</dbReference>